<protein>
    <recommendedName>
        <fullName evidence="8">Ubiquitin carboxyl-terminal hydrolase</fullName>
        <ecNumber evidence="8">3.4.19.12</ecNumber>
    </recommendedName>
</protein>
<dbReference type="Gene3D" id="3.40.532.10">
    <property type="entry name" value="Peptidase C12, ubiquitin carboxyl-terminal hydrolase"/>
    <property type="match status" value="1"/>
</dbReference>
<dbReference type="EC" id="3.4.19.12" evidence="8"/>
<keyword evidence="5 7" id="KW-0378">Hydrolase</keyword>
<keyword evidence="11" id="KW-1185">Reference proteome</keyword>
<organism evidence="10 11">
    <name type="scientific">Cronartium quercuum f. sp. fusiforme G11</name>
    <dbReference type="NCBI Taxonomy" id="708437"/>
    <lineage>
        <taxon>Eukaryota</taxon>
        <taxon>Fungi</taxon>
        <taxon>Dikarya</taxon>
        <taxon>Basidiomycota</taxon>
        <taxon>Pucciniomycotina</taxon>
        <taxon>Pucciniomycetes</taxon>
        <taxon>Pucciniales</taxon>
        <taxon>Coleosporiaceae</taxon>
        <taxon>Cronartium</taxon>
    </lineage>
</organism>
<evidence type="ECO:0000313" key="10">
    <source>
        <dbReference type="EMBL" id="KAG0139107.1"/>
    </source>
</evidence>
<dbReference type="Proteomes" id="UP000886653">
    <property type="component" value="Unassembled WGS sequence"/>
</dbReference>
<dbReference type="InterPro" id="IPR057254">
    <property type="entry name" value="UCH_AS"/>
</dbReference>
<comment type="caution">
    <text evidence="10">The sequence shown here is derived from an EMBL/GenBank/DDBJ whole genome shotgun (WGS) entry which is preliminary data.</text>
</comment>
<dbReference type="GO" id="GO:0006511">
    <property type="term" value="P:ubiquitin-dependent protein catabolic process"/>
    <property type="evidence" value="ECO:0007669"/>
    <property type="project" value="UniProtKB-UniRule"/>
</dbReference>
<feature type="active site" description="Proton donor" evidence="7">
    <location>
        <position position="173"/>
    </location>
</feature>
<feature type="active site" description="Nucleophile" evidence="7">
    <location>
        <position position="101"/>
    </location>
</feature>
<dbReference type="GO" id="GO:0016579">
    <property type="term" value="P:protein deubiquitination"/>
    <property type="evidence" value="ECO:0007669"/>
    <property type="project" value="TreeGrafter"/>
</dbReference>
<dbReference type="InterPro" id="IPR036959">
    <property type="entry name" value="Peptidase_C12_UCH_sf"/>
</dbReference>
<evidence type="ECO:0000256" key="4">
    <source>
        <dbReference type="ARBA" id="ARBA00022786"/>
    </source>
</evidence>
<dbReference type="PANTHER" id="PTHR10589">
    <property type="entry name" value="UBIQUITIN CARBOXYL-TERMINAL HYDROLASE"/>
    <property type="match status" value="1"/>
</dbReference>
<evidence type="ECO:0000256" key="7">
    <source>
        <dbReference type="PROSITE-ProRule" id="PRU01393"/>
    </source>
</evidence>
<dbReference type="PANTHER" id="PTHR10589:SF17">
    <property type="entry name" value="UBIQUITIN CARBOXYL-TERMINAL HYDROLASE"/>
    <property type="match status" value="1"/>
</dbReference>
<keyword evidence="6 7" id="KW-0788">Thiol protease</keyword>
<evidence type="ECO:0000256" key="1">
    <source>
        <dbReference type="ARBA" id="ARBA00000707"/>
    </source>
</evidence>
<dbReference type="Pfam" id="PF01088">
    <property type="entry name" value="Peptidase_C12"/>
    <property type="match status" value="1"/>
</dbReference>
<evidence type="ECO:0000313" key="11">
    <source>
        <dbReference type="Proteomes" id="UP000886653"/>
    </source>
</evidence>
<dbReference type="GO" id="GO:0005737">
    <property type="term" value="C:cytoplasm"/>
    <property type="evidence" value="ECO:0007669"/>
    <property type="project" value="TreeGrafter"/>
</dbReference>
<keyword evidence="3 7" id="KW-0645">Protease</keyword>
<name>A0A9P6N5Q9_9BASI</name>
<evidence type="ECO:0000256" key="3">
    <source>
        <dbReference type="ARBA" id="ARBA00022670"/>
    </source>
</evidence>
<gene>
    <name evidence="10" type="ORF">CROQUDRAFT_666911</name>
</gene>
<comment type="catalytic activity">
    <reaction evidence="1 7 8">
        <text>Thiol-dependent hydrolysis of ester, thioester, amide, peptide and isopeptide bonds formed by the C-terminal Gly of ubiquitin (a 76-residue protein attached to proteins as an intracellular targeting signal).</text>
        <dbReference type="EC" id="3.4.19.12"/>
    </reaction>
</comment>
<sequence length="239" mass="26996">MRWLPLESNPEVMNQWSSALGLSTDSVSFTDIYGLDEELLAMIPTPVFAVVMLFPITEEYENFRAEENSRVLKEREQKEPEELKRQDESVMFIKQTISNACGTMGLLHALANNPSLPLAPGPLKSLIEKFQGKTPLERAKMIEEDLALEEVHTRIARSGQSRVPGLEEELNLHFVCFIKSPVSNHLIELDGRKEFPIEHGNIEGDLLQAVVPVVRRFMNLAKDDVQFNLIALCPTLCQP</sequence>
<feature type="domain" description="UCH catalytic" evidence="9">
    <location>
        <begin position="2"/>
        <end position="234"/>
    </location>
</feature>
<dbReference type="FunFam" id="3.40.532.10:FF:000006">
    <property type="entry name" value="Ubiquitin carboxyl-terminal hydrolase"/>
    <property type="match status" value="1"/>
</dbReference>
<keyword evidence="4 7" id="KW-0833">Ubl conjugation pathway</keyword>
<evidence type="ECO:0000256" key="8">
    <source>
        <dbReference type="RuleBase" id="RU361215"/>
    </source>
</evidence>
<dbReference type="CDD" id="cd09616">
    <property type="entry name" value="Peptidase_C12_UCH_L1_L3"/>
    <property type="match status" value="1"/>
</dbReference>
<feature type="site" description="Important for enzyme activity" evidence="7">
    <location>
        <position position="190"/>
    </location>
</feature>
<dbReference type="InterPro" id="IPR001578">
    <property type="entry name" value="Peptidase_C12_UCH"/>
</dbReference>
<dbReference type="InterPro" id="IPR038765">
    <property type="entry name" value="Papain-like_cys_pep_sf"/>
</dbReference>
<dbReference type="AlphaFoldDB" id="A0A9P6N5Q9"/>
<feature type="site" description="Transition state stabilizer" evidence="7">
    <location>
        <position position="95"/>
    </location>
</feature>
<dbReference type="PROSITE" id="PS52048">
    <property type="entry name" value="UCH_DOMAIN"/>
    <property type="match status" value="1"/>
</dbReference>
<dbReference type="EMBL" id="MU167805">
    <property type="protein sequence ID" value="KAG0139107.1"/>
    <property type="molecule type" value="Genomic_DNA"/>
</dbReference>
<accession>A0A9P6N5Q9</accession>
<evidence type="ECO:0000256" key="6">
    <source>
        <dbReference type="ARBA" id="ARBA00022807"/>
    </source>
</evidence>
<evidence type="ECO:0000256" key="2">
    <source>
        <dbReference type="ARBA" id="ARBA00009326"/>
    </source>
</evidence>
<reference evidence="10" key="1">
    <citation type="submission" date="2013-11" db="EMBL/GenBank/DDBJ databases">
        <title>Genome sequence of the fusiform rust pathogen reveals effectors for host alternation and coevolution with pine.</title>
        <authorList>
            <consortium name="DOE Joint Genome Institute"/>
            <person name="Smith K."/>
            <person name="Pendleton A."/>
            <person name="Kubisiak T."/>
            <person name="Anderson C."/>
            <person name="Salamov A."/>
            <person name="Aerts A."/>
            <person name="Riley R."/>
            <person name="Clum A."/>
            <person name="Lindquist E."/>
            <person name="Ence D."/>
            <person name="Campbell M."/>
            <person name="Kronenberg Z."/>
            <person name="Feau N."/>
            <person name="Dhillon B."/>
            <person name="Hamelin R."/>
            <person name="Burleigh J."/>
            <person name="Smith J."/>
            <person name="Yandell M."/>
            <person name="Nelson C."/>
            <person name="Grigoriev I."/>
            <person name="Davis J."/>
        </authorList>
    </citation>
    <scope>NUCLEOTIDE SEQUENCE</scope>
    <source>
        <strain evidence="10">G11</strain>
    </source>
</reference>
<dbReference type="SUPFAM" id="SSF54001">
    <property type="entry name" value="Cysteine proteinases"/>
    <property type="match status" value="1"/>
</dbReference>
<proteinExistence type="inferred from homology"/>
<evidence type="ECO:0000256" key="5">
    <source>
        <dbReference type="ARBA" id="ARBA00022801"/>
    </source>
</evidence>
<dbReference type="OrthoDB" id="427186at2759"/>
<dbReference type="PRINTS" id="PR00707">
    <property type="entry name" value="UBCTHYDRLASE"/>
</dbReference>
<evidence type="ECO:0000259" key="9">
    <source>
        <dbReference type="PROSITE" id="PS52048"/>
    </source>
</evidence>
<comment type="similarity">
    <text evidence="2 7 8">Belongs to the peptidase C12 family.</text>
</comment>
<dbReference type="PROSITE" id="PS00140">
    <property type="entry name" value="UCH_1"/>
    <property type="match status" value="1"/>
</dbReference>
<dbReference type="GO" id="GO:0004843">
    <property type="term" value="F:cysteine-type deubiquitinase activity"/>
    <property type="evidence" value="ECO:0007669"/>
    <property type="project" value="UniProtKB-UniRule"/>
</dbReference>